<keyword evidence="1" id="KW-1133">Transmembrane helix</keyword>
<comment type="caution">
    <text evidence="2">The sequence shown here is derived from an EMBL/GenBank/DDBJ whole genome shotgun (WGS) entry which is preliminary data.</text>
</comment>
<evidence type="ECO:0000313" key="3">
    <source>
        <dbReference type="Proteomes" id="UP000444980"/>
    </source>
</evidence>
<protein>
    <recommendedName>
        <fullName evidence="4">Integral membrane protein</fullName>
    </recommendedName>
</protein>
<feature type="transmembrane region" description="Helical" evidence="1">
    <location>
        <begin position="125"/>
        <end position="145"/>
    </location>
</feature>
<accession>A0A7I9UUS3</accession>
<dbReference type="RefSeq" id="WP_161926341.1">
    <property type="nucleotide sequence ID" value="NZ_BJOU01000001.1"/>
</dbReference>
<evidence type="ECO:0000256" key="1">
    <source>
        <dbReference type="SAM" id="Phobius"/>
    </source>
</evidence>
<feature type="transmembrane region" description="Helical" evidence="1">
    <location>
        <begin position="12"/>
        <end position="35"/>
    </location>
</feature>
<evidence type="ECO:0000313" key="2">
    <source>
        <dbReference type="EMBL" id="GED96937.1"/>
    </source>
</evidence>
<dbReference type="EMBL" id="BJOU01000001">
    <property type="protein sequence ID" value="GED96937.1"/>
    <property type="molecule type" value="Genomic_DNA"/>
</dbReference>
<dbReference type="Proteomes" id="UP000444980">
    <property type="component" value="Unassembled WGS sequence"/>
</dbReference>
<organism evidence="2 3">
    <name type="scientific">Gordonia crocea</name>
    <dbReference type="NCBI Taxonomy" id="589162"/>
    <lineage>
        <taxon>Bacteria</taxon>
        <taxon>Bacillati</taxon>
        <taxon>Actinomycetota</taxon>
        <taxon>Actinomycetes</taxon>
        <taxon>Mycobacteriales</taxon>
        <taxon>Gordoniaceae</taxon>
        <taxon>Gordonia</taxon>
    </lineage>
</organism>
<feature type="transmembrane region" description="Helical" evidence="1">
    <location>
        <begin position="65"/>
        <end position="85"/>
    </location>
</feature>
<proteinExistence type="predicted"/>
<reference evidence="3" key="1">
    <citation type="submission" date="2019-06" db="EMBL/GenBank/DDBJ databases">
        <title>Gordonia isolated from sludge of a wastewater treatment plant.</title>
        <authorList>
            <person name="Tamura T."/>
            <person name="Aoyama K."/>
            <person name="Kang Y."/>
            <person name="Saito S."/>
            <person name="Akiyama N."/>
            <person name="Yazawa K."/>
            <person name="Gonoi T."/>
            <person name="Mikami Y."/>
        </authorList>
    </citation>
    <scope>NUCLEOTIDE SEQUENCE [LARGE SCALE GENOMIC DNA]</scope>
    <source>
        <strain evidence="3">NBRC 107697</strain>
    </source>
</reference>
<keyword evidence="3" id="KW-1185">Reference proteome</keyword>
<name>A0A7I9UUS3_9ACTN</name>
<feature type="transmembrane region" description="Helical" evidence="1">
    <location>
        <begin position="97"/>
        <end position="113"/>
    </location>
</feature>
<keyword evidence="1" id="KW-0472">Membrane</keyword>
<keyword evidence="1" id="KW-0812">Transmembrane</keyword>
<dbReference type="AlphaFoldDB" id="A0A7I9UUS3"/>
<evidence type="ECO:0008006" key="4">
    <source>
        <dbReference type="Google" id="ProtNLM"/>
    </source>
</evidence>
<gene>
    <name evidence="2" type="ORF">nbrc107697_09760</name>
</gene>
<sequence length="147" mass="15131">MTDQVESKPAVYQGFSIGAIVVLIGAVITLASYLLTWWEKADEGVTVSGLGNVSPHTYEFHSGKLHWAALAGAIVLIIVAVARLIGKYTDEWQKATVFATAAALVGAGYALFAPAGEGFSTTTGVYVVTAGAVIAAAGAALIAFAKR</sequence>